<evidence type="ECO:0000256" key="1">
    <source>
        <dbReference type="SAM" id="MobiDB-lite"/>
    </source>
</evidence>
<accession>A0A7R9D7F2</accession>
<gene>
    <name evidence="2" type="ORF">TPSB3V08_LOCUS6858</name>
</gene>
<proteinExistence type="predicted"/>
<organism evidence="2">
    <name type="scientific">Timema poppense</name>
    <name type="common">Walking stick</name>
    <dbReference type="NCBI Taxonomy" id="170557"/>
    <lineage>
        <taxon>Eukaryota</taxon>
        <taxon>Metazoa</taxon>
        <taxon>Ecdysozoa</taxon>
        <taxon>Arthropoda</taxon>
        <taxon>Hexapoda</taxon>
        <taxon>Insecta</taxon>
        <taxon>Pterygota</taxon>
        <taxon>Neoptera</taxon>
        <taxon>Polyneoptera</taxon>
        <taxon>Phasmatodea</taxon>
        <taxon>Timematodea</taxon>
        <taxon>Timematoidea</taxon>
        <taxon>Timematidae</taxon>
        <taxon>Timema</taxon>
    </lineage>
</organism>
<dbReference type="EMBL" id="OD004182">
    <property type="protein sequence ID" value="CAD7409476.1"/>
    <property type="molecule type" value="Genomic_DNA"/>
</dbReference>
<evidence type="ECO:0000313" key="2">
    <source>
        <dbReference type="EMBL" id="CAD7409476.1"/>
    </source>
</evidence>
<protein>
    <submittedName>
        <fullName evidence="2">Uncharacterized protein</fullName>
    </submittedName>
</protein>
<name>A0A7R9D7F2_TIMPO</name>
<dbReference type="AlphaFoldDB" id="A0A7R9D7F2"/>
<feature type="compositionally biased region" description="Basic and acidic residues" evidence="1">
    <location>
        <begin position="144"/>
        <end position="155"/>
    </location>
</feature>
<sequence length="346" mass="38382">MFFRRENAFLYGVTLGNLDMTKVLRPGQRLKFVKSFDGKVSKVFFGSDVDTRDGYGFEDRYTKLVEYCSARNIVSSVRKRLVKNLSSQLPVDGNTGDIYLSSDEYSSSYESFSSASSKNGGPLVEPSVNDANDVEPTVCAEDECGTRRTTERTETNQDWGAGDNSYEDVFARSCSNLRNENSRLASASDLSDRHIDVSHVQTERADINGDETQEMEALAEGVSELSWVAIYNIDEMRCASPREVTKREVESHVPGTTDSVAELGDILGTVHACLLRALRARGLEDATSSESLVSEVMRTLRSRFGHDEDDHLLQDVSRGTGTEKVCVERGSQTISTGSVLYLDYFK</sequence>
<reference evidence="2" key="1">
    <citation type="submission" date="2020-11" db="EMBL/GenBank/DDBJ databases">
        <authorList>
            <person name="Tran Van P."/>
        </authorList>
    </citation>
    <scope>NUCLEOTIDE SEQUENCE</scope>
</reference>
<feature type="region of interest" description="Disordered" evidence="1">
    <location>
        <begin position="111"/>
        <end position="162"/>
    </location>
</feature>